<proteinExistence type="predicted"/>
<evidence type="ECO:0000313" key="2">
    <source>
        <dbReference type="EMBL" id="KAE9971415.1"/>
    </source>
</evidence>
<dbReference type="Proteomes" id="UP000490939">
    <property type="component" value="Unassembled WGS sequence"/>
</dbReference>
<evidence type="ECO:0000313" key="3">
    <source>
        <dbReference type="Proteomes" id="UP000490939"/>
    </source>
</evidence>
<evidence type="ECO:0000256" key="1">
    <source>
        <dbReference type="SAM" id="MobiDB-lite"/>
    </source>
</evidence>
<dbReference type="EMBL" id="WNWR01000678">
    <property type="protein sequence ID" value="KAE9971415.1"/>
    <property type="molecule type" value="Genomic_DNA"/>
</dbReference>
<accession>A0A8H3UKN3</accession>
<feature type="compositionally biased region" description="Acidic residues" evidence="1">
    <location>
        <begin position="20"/>
        <end position="68"/>
    </location>
</feature>
<feature type="region of interest" description="Disordered" evidence="1">
    <location>
        <begin position="1"/>
        <end position="98"/>
    </location>
</feature>
<dbReference type="OrthoDB" id="10523079at2759"/>
<protein>
    <submittedName>
        <fullName evidence="2">Uncharacterized protein</fullName>
    </submittedName>
</protein>
<dbReference type="AlphaFoldDB" id="A0A8H3UKN3"/>
<organism evidence="2 3">
    <name type="scientific">Venturia inaequalis</name>
    <name type="common">Apple scab fungus</name>
    <dbReference type="NCBI Taxonomy" id="5025"/>
    <lineage>
        <taxon>Eukaryota</taxon>
        <taxon>Fungi</taxon>
        <taxon>Dikarya</taxon>
        <taxon>Ascomycota</taxon>
        <taxon>Pezizomycotina</taxon>
        <taxon>Dothideomycetes</taxon>
        <taxon>Pleosporomycetidae</taxon>
        <taxon>Venturiales</taxon>
        <taxon>Venturiaceae</taxon>
        <taxon>Venturia</taxon>
    </lineage>
</organism>
<keyword evidence="3" id="KW-1185">Reference proteome</keyword>
<name>A0A8H3UKN3_VENIN</name>
<reference evidence="2 3" key="1">
    <citation type="submission" date="2019-07" db="EMBL/GenBank/DDBJ databases">
        <title>Venturia inaequalis Genome Resource.</title>
        <authorList>
            <person name="Lichtner F.J."/>
        </authorList>
    </citation>
    <scope>NUCLEOTIDE SEQUENCE [LARGE SCALE GENOMIC DNA]</scope>
    <source>
        <strain evidence="2 3">DMI_063113</strain>
    </source>
</reference>
<gene>
    <name evidence="2" type="ORF">EG327_009875</name>
</gene>
<sequence>MENHGFDVDALINAQVEAGLGDEAELESEEGVEEEHEEVEEEEAEEEHEEEEVEEEYEQVEDEEEMDRPDEIPTWSRAERRVRPSPTPGPSISRLDQQEWNRQPLERQELGQQEDLPWSLWTRLYNAIARINRALLSFFFLGIPKIWNAVGSFISYYPITSGIFLVSIAIASCIQYQVQNLYGPQSIASNSASNIFTPRINSIVNSLVPLYLPSNHKDVEHLAEEFHLMRNNTESCYAPWNIPDKIPLKLPQPDKINEQYCLDNWIVYVSRRHKSSRSLNLQIQDQRSLCMFLNCLGDIFNPFSRDLEEGRNQVKPFIPGFLNNLNRGARDALGWTTRRKVSLAVIKEQRITGWEKVVYQNKDMTLSECLKGVVDDALSWDIHFRQLRAETKKRWRELTRDTYQDGPCERNTT</sequence>
<comment type="caution">
    <text evidence="2">The sequence shown here is derived from an EMBL/GenBank/DDBJ whole genome shotgun (WGS) entry which is preliminary data.</text>
</comment>